<name>A0AAP3B901_9BACT</name>
<reference evidence="1" key="1">
    <citation type="submission" date="2022-11" db="EMBL/GenBank/DDBJ databases">
        <title>Genomic repertoires linked with pathogenic potency of arthritogenic Prevotella copri isolated from the gut of rheumatoid arthritis patients.</title>
        <authorList>
            <person name="Nii T."/>
            <person name="Maeda Y."/>
            <person name="Motooka D."/>
            <person name="Naito M."/>
            <person name="Matsumoto Y."/>
            <person name="Ogawa T."/>
            <person name="Oguro-Igashira E."/>
            <person name="Kishikawa T."/>
            <person name="Yamashita M."/>
            <person name="Koizumi S."/>
            <person name="Kurakawa T."/>
            <person name="Okumura R."/>
            <person name="Kayama H."/>
            <person name="Murakami M."/>
            <person name="Sakaguchi T."/>
            <person name="Das B."/>
            <person name="Nakamura S."/>
            <person name="Okada Y."/>
            <person name="Kumanogoh A."/>
            <person name="Takeda K."/>
        </authorList>
    </citation>
    <scope>NUCLEOTIDE SEQUENCE</scope>
    <source>
        <strain evidence="1">F3-75</strain>
    </source>
</reference>
<evidence type="ECO:0000313" key="2">
    <source>
        <dbReference type="Proteomes" id="UP001209344"/>
    </source>
</evidence>
<dbReference type="EMBL" id="JAPDVK010000001">
    <property type="protein sequence ID" value="MCW4126740.1"/>
    <property type="molecule type" value="Genomic_DNA"/>
</dbReference>
<gene>
    <name evidence="1" type="ORF">ONT16_00350</name>
</gene>
<accession>A0AAP3B901</accession>
<dbReference type="Proteomes" id="UP001209344">
    <property type="component" value="Unassembled WGS sequence"/>
</dbReference>
<protein>
    <submittedName>
        <fullName evidence="1">Uncharacterized protein</fullName>
    </submittedName>
</protein>
<dbReference type="AlphaFoldDB" id="A0AAP3B901"/>
<proteinExistence type="predicted"/>
<sequence>MLEAKTITKEEYERLVSGASFSDMTNMPLDNGIKRGMSIHSKIQNVLPKTKCKSPVKVGTLTSEEYQKFSSHHSVVYTTSPIADAHIARAISARQKDILTVN</sequence>
<dbReference type="RefSeq" id="WP_264965077.1">
    <property type="nucleotide sequence ID" value="NZ_JAPDVK010000001.1"/>
</dbReference>
<comment type="caution">
    <text evidence="1">The sequence shown here is derived from an EMBL/GenBank/DDBJ whole genome shotgun (WGS) entry which is preliminary data.</text>
</comment>
<organism evidence="1 2">
    <name type="scientific">Segatella copri</name>
    <dbReference type="NCBI Taxonomy" id="165179"/>
    <lineage>
        <taxon>Bacteria</taxon>
        <taxon>Pseudomonadati</taxon>
        <taxon>Bacteroidota</taxon>
        <taxon>Bacteroidia</taxon>
        <taxon>Bacteroidales</taxon>
        <taxon>Prevotellaceae</taxon>
        <taxon>Segatella</taxon>
    </lineage>
</organism>
<evidence type="ECO:0000313" key="1">
    <source>
        <dbReference type="EMBL" id="MCW4126740.1"/>
    </source>
</evidence>